<proteinExistence type="predicted"/>
<feature type="region of interest" description="Disordered" evidence="1">
    <location>
        <begin position="1"/>
        <end position="47"/>
    </location>
</feature>
<dbReference type="EMBL" id="HBIM01007394">
    <property type="protein sequence ID" value="CAE0408560.1"/>
    <property type="molecule type" value="Transcribed_RNA"/>
</dbReference>
<evidence type="ECO:0000313" key="2">
    <source>
        <dbReference type="EMBL" id="CAE0408560.1"/>
    </source>
</evidence>
<evidence type="ECO:0000256" key="1">
    <source>
        <dbReference type="SAM" id="MobiDB-lite"/>
    </source>
</evidence>
<accession>A0A7S3L434</accession>
<protein>
    <submittedName>
        <fullName evidence="2">Uncharacterized protein</fullName>
    </submittedName>
</protein>
<feature type="compositionally biased region" description="Polar residues" evidence="1">
    <location>
        <begin position="1"/>
        <end position="23"/>
    </location>
</feature>
<name>A0A7S3L434_9STRA</name>
<dbReference type="AlphaFoldDB" id="A0A7S3L434"/>
<sequence>MKASCPETTPSRNTRDQSSNSSLTRRKKNLPSIKFTNHRKQTNPEAGSWKIHDCNVARQVRKHSKRVRRLSCSLDYCVPANEHGYGWYVYGIAAEPNTKPQGLVRTVCNCVLFSLLSSPFAA</sequence>
<organism evidence="2">
    <name type="scientific">Amphora coffeiformis</name>
    <dbReference type="NCBI Taxonomy" id="265554"/>
    <lineage>
        <taxon>Eukaryota</taxon>
        <taxon>Sar</taxon>
        <taxon>Stramenopiles</taxon>
        <taxon>Ochrophyta</taxon>
        <taxon>Bacillariophyta</taxon>
        <taxon>Bacillariophyceae</taxon>
        <taxon>Bacillariophycidae</taxon>
        <taxon>Thalassiophysales</taxon>
        <taxon>Catenulaceae</taxon>
        <taxon>Amphora</taxon>
    </lineage>
</organism>
<reference evidence="2" key="1">
    <citation type="submission" date="2021-01" db="EMBL/GenBank/DDBJ databases">
        <authorList>
            <person name="Corre E."/>
            <person name="Pelletier E."/>
            <person name="Niang G."/>
            <person name="Scheremetjew M."/>
            <person name="Finn R."/>
            <person name="Kale V."/>
            <person name="Holt S."/>
            <person name="Cochrane G."/>
            <person name="Meng A."/>
            <person name="Brown T."/>
            <person name="Cohen L."/>
        </authorList>
    </citation>
    <scope>NUCLEOTIDE SEQUENCE</scope>
    <source>
        <strain evidence="2">CCMP127</strain>
    </source>
</reference>
<gene>
    <name evidence="2" type="ORF">ACOF00016_LOCUS6296</name>
</gene>